<protein>
    <submittedName>
        <fullName evidence="1">Uncharacterized protein</fullName>
    </submittedName>
</protein>
<gene>
    <name evidence="1" type="ORF">Zmor_014823</name>
</gene>
<proteinExistence type="predicted"/>
<accession>A0AA38MGY2</accession>
<dbReference type="EMBL" id="JALNTZ010000004">
    <property type="protein sequence ID" value="KAJ3655703.1"/>
    <property type="molecule type" value="Genomic_DNA"/>
</dbReference>
<evidence type="ECO:0000313" key="1">
    <source>
        <dbReference type="EMBL" id="KAJ3655703.1"/>
    </source>
</evidence>
<organism evidence="1 2">
    <name type="scientific">Zophobas morio</name>
    <dbReference type="NCBI Taxonomy" id="2755281"/>
    <lineage>
        <taxon>Eukaryota</taxon>
        <taxon>Metazoa</taxon>
        <taxon>Ecdysozoa</taxon>
        <taxon>Arthropoda</taxon>
        <taxon>Hexapoda</taxon>
        <taxon>Insecta</taxon>
        <taxon>Pterygota</taxon>
        <taxon>Neoptera</taxon>
        <taxon>Endopterygota</taxon>
        <taxon>Coleoptera</taxon>
        <taxon>Polyphaga</taxon>
        <taxon>Cucujiformia</taxon>
        <taxon>Tenebrionidae</taxon>
        <taxon>Zophobas</taxon>
    </lineage>
</organism>
<dbReference type="Proteomes" id="UP001168821">
    <property type="component" value="Unassembled WGS sequence"/>
</dbReference>
<keyword evidence="2" id="KW-1185">Reference proteome</keyword>
<reference evidence="1" key="1">
    <citation type="journal article" date="2023" name="G3 (Bethesda)">
        <title>Whole genome assemblies of Zophobas morio and Tenebrio molitor.</title>
        <authorList>
            <person name="Kaur S."/>
            <person name="Stinson S.A."/>
            <person name="diCenzo G.C."/>
        </authorList>
    </citation>
    <scope>NUCLEOTIDE SEQUENCE</scope>
    <source>
        <strain evidence="1">QUZm001</strain>
    </source>
</reference>
<name>A0AA38MGY2_9CUCU</name>
<dbReference type="AlphaFoldDB" id="A0AA38MGY2"/>
<comment type="caution">
    <text evidence="1">The sequence shown here is derived from an EMBL/GenBank/DDBJ whole genome shotgun (WGS) entry which is preliminary data.</text>
</comment>
<evidence type="ECO:0000313" key="2">
    <source>
        <dbReference type="Proteomes" id="UP001168821"/>
    </source>
</evidence>
<sequence length="112" mass="12818">MLEARIIAECEIGNKSIRLSTDSKSALLALDSCMVRSRLGWECRQTLRYVMRRNNVELCYVTGGRKREISWSCCRESYQPIGGLDSALVRAAARIKERQSCDSQQHLHPETR</sequence>